<keyword evidence="14 20" id="KW-1133">Transmembrane helix</keyword>
<dbReference type="GO" id="GO:0004222">
    <property type="term" value="F:metalloendopeptidase activity"/>
    <property type="evidence" value="ECO:0007669"/>
    <property type="project" value="InterPro"/>
</dbReference>
<dbReference type="SMART" id="SM00382">
    <property type="entry name" value="AAA"/>
    <property type="match status" value="1"/>
</dbReference>
<dbReference type="Gene3D" id="3.40.1690.20">
    <property type="match status" value="1"/>
</dbReference>
<feature type="compositionally biased region" description="Basic and acidic residues" evidence="19">
    <location>
        <begin position="127"/>
        <end position="146"/>
    </location>
</feature>
<dbReference type="FunFam" id="1.20.58.760:FF:000003">
    <property type="entry name" value="AFG3-like AAA ATPase 2"/>
    <property type="match status" value="1"/>
</dbReference>
<dbReference type="Pfam" id="PF01434">
    <property type="entry name" value="Peptidase_M41"/>
    <property type="match status" value="1"/>
</dbReference>
<evidence type="ECO:0000256" key="2">
    <source>
        <dbReference type="ARBA" id="ARBA00004448"/>
    </source>
</evidence>
<evidence type="ECO:0000256" key="15">
    <source>
        <dbReference type="ARBA" id="ARBA00023049"/>
    </source>
</evidence>
<dbReference type="EMBL" id="GACK01003259">
    <property type="protein sequence ID" value="JAA61775.1"/>
    <property type="molecule type" value="mRNA"/>
</dbReference>
<evidence type="ECO:0000256" key="13">
    <source>
        <dbReference type="ARBA" id="ARBA00022946"/>
    </source>
</evidence>
<dbReference type="AlphaFoldDB" id="L7MCQ8"/>
<comment type="similarity">
    <text evidence="3">In the C-terminal section; belongs to the peptidase M41 family.</text>
</comment>
<dbReference type="Pfam" id="PF00004">
    <property type="entry name" value="AAA"/>
    <property type="match status" value="1"/>
</dbReference>
<dbReference type="InterPro" id="IPR027417">
    <property type="entry name" value="P-loop_NTPase"/>
</dbReference>
<evidence type="ECO:0000256" key="17">
    <source>
        <dbReference type="ARBA" id="ARBA00023136"/>
    </source>
</evidence>
<keyword evidence="7" id="KW-0479">Metal-binding</keyword>
<keyword evidence="16" id="KW-0496">Mitochondrion</keyword>
<dbReference type="InterPro" id="IPR037219">
    <property type="entry name" value="Peptidase_M41-like"/>
</dbReference>
<keyword evidence="6 20" id="KW-0812">Transmembrane</keyword>
<dbReference type="Pfam" id="PF17862">
    <property type="entry name" value="AAA_lid_3"/>
    <property type="match status" value="1"/>
</dbReference>
<evidence type="ECO:0000256" key="20">
    <source>
        <dbReference type="SAM" id="Phobius"/>
    </source>
</evidence>
<feature type="compositionally biased region" description="Basic and acidic residues" evidence="19">
    <location>
        <begin position="828"/>
        <end position="846"/>
    </location>
</feature>
<dbReference type="InterPro" id="IPR005936">
    <property type="entry name" value="FtsH"/>
</dbReference>
<evidence type="ECO:0000313" key="22">
    <source>
        <dbReference type="EMBL" id="JAA61775.1"/>
    </source>
</evidence>
<keyword evidence="10" id="KW-0378">Hydrolase</keyword>
<dbReference type="PROSITE" id="PS00674">
    <property type="entry name" value="AAA"/>
    <property type="match status" value="1"/>
</dbReference>
<dbReference type="GO" id="GO:0005745">
    <property type="term" value="C:m-AAA complex"/>
    <property type="evidence" value="ECO:0007669"/>
    <property type="project" value="UniProtKB-ARBA"/>
</dbReference>
<dbReference type="InterPro" id="IPR000642">
    <property type="entry name" value="Peptidase_M41"/>
</dbReference>
<evidence type="ECO:0000256" key="6">
    <source>
        <dbReference type="ARBA" id="ARBA00022692"/>
    </source>
</evidence>
<dbReference type="InterPro" id="IPR003959">
    <property type="entry name" value="ATPase_AAA_core"/>
</dbReference>
<evidence type="ECO:0000256" key="7">
    <source>
        <dbReference type="ARBA" id="ARBA00022723"/>
    </source>
</evidence>
<dbReference type="Gene3D" id="1.10.8.60">
    <property type="match status" value="1"/>
</dbReference>
<feature type="transmembrane region" description="Helical" evidence="20">
    <location>
        <begin position="191"/>
        <end position="209"/>
    </location>
</feature>
<dbReference type="SUPFAM" id="SSF52540">
    <property type="entry name" value="P-loop containing nucleoside triphosphate hydrolases"/>
    <property type="match status" value="1"/>
</dbReference>
<comment type="similarity">
    <text evidence="4">In the N-terminal section; belongs to the AAA ATPase family.</text>
</comment>
<keyword evidence="9" id="KW-0999">Mitochondrion inner membrane</keyword>
<evidence type="ECO:0000256" key="10">
    <source>
        <dbReference type="ARBA" id="ARBA00022801"/>
    </source>
</evidence>
<dbReference type="GO" id="GO:0005524">
    <property type="term" value="F:ATP binding"/>
    <property type="evidence" value="ECO:0007669"/>
    <property type="project" value="UniProtKB-KW"/>
</dbReference>
<dbReference type="InterPro" id="IPR011546">
    <property type="entry name" value="Pept_M41_FtsH_extracell"/>
</dbReference>
<dbReference type="Gene3D" id="1.20.58.760">
    <property type="entry name" value="Peptidase M41"/>
    <property type="match status" value="1"/>
</dbReference>
<evidence type="ECO:0000256" key="9">
    <source>
        <dbReference type="ARBA" id="ARBA00022792"/>
    </source>
</evidence>
<keyword evidence="5 22" id="KW-0645">Protease</keyword>
<dbReference type="InterPro" id="IPR041569">
    <property type="entry name" value="AAA_lid_3"/>
</dbReference>
<evidence type="ECO:0000256" key="3">
    <source>
        <dbReference type="ARBA" id="ARBA00010044"/>
    </source>
</evidence>
<feature type="region of interest" description="Disordered" evidence="19">
    <location>
        <begin position="807"/>
        <end position="852"/>
    </location>
</feature>
<dbReference type="Gene3D" id="3.40.50.300">
    <property type="entry name" value="P-loop containing nucleotide triphosphate hydrolases"/>
    <property type="match status" value="1"/>
</dbReference>
<evidence type="ECO:0000256" key="5">
    <source>
        <dbReference type="ARBA" id="ARBA00022670"/>
    </source>
</evidence>
<evidence type="ECO:0000256" key="4">
    <source>
        <dbReference type="ARBA" id="ARBA00010550"/>
    </source>
</evidence>
<dbReference type="FunFam" id="3.40.50.300:FF:000001">
    <property type="entry name" value="ATP-dependent zinc metalloprotease FtsH"/>
    <property type="match status" value="1"/>
</dbReference>
<comment type="catalytic activity">
    <reaction evidence="18">
        <text>ATP + H2O = ADP + phosphate + H(+)</text>
        <dbReference type="Rhea" id="RHEA:13065"/>
        <dbReference type="ChEBI" id="CHEBI:15377"/>
        <dbReference type="ChEBI" id="CHEBI:15378"/>
        <dbReference type="ChEBI" id="CHEBI:30616"/>
        <dbReference type="ChEBI" id="CHEBI:43474"/>
        <dbReference type="ChEBI" id="CHEBI:456216"/>
    </reaction>
    <physiologicalReaction direction="left-to-right" evidence="18">
        <dbReference type="Rhea" id="RHEA:13066"/>
    </physiologicalReaction>
</comment>
<organism evidence="22">
    <name type="scientific">Rhipicephalus pulchellus</name>
    <name type="common">Yellow backed tick</name>
    <name type="synonym">Dermacentor pulchellus</name>
    <dbReference type="NCBI Taxonomy" id="72859"/>
    <lineage>
        <taxon>Eukaryota</taxon>
        <taxon>Metazoa</taxon>
        <taxon>Ecdysozoa</taxon>
        <taxon>Arthropoda</taxon>
        <taxon>Chelicerata</taxon>
        <taxon>Arachnida</taxon>
        <taxon>Acari</taxon>
        <taxon>Parasitiformes</taxon>
        <taxon>Ixodida</taxon>
        <taxon>Ixodoidea</taxon>
        <taxon>Ixodidae</taxon>
        <taxon>Rhipicephalinae</taxon>
        <taxon>Rhipicephalus</taxon>
        <taxon>Rhipicephalus</taxon>
    </lineage>
</organism>
<dbReference type="FunFam" id="1.10.8.60:FF:000019">
    <property type="entry name" value="AFG3-like AAA ATPase 2"/>
    <property type="match status" value="1"/>
</dbReference>
<dbReference type="GO" id="GO:0034982">
    <property type="term" value="P:mitochondrial protein processing"/>
    <property type="evidence" value="ECO:0007669"/>
    <property type="project" value="TreeGrafter"/>
</dbReference>
<evidence type="ECO:0000256" key="16">
    <source>
        <dbReference type="ARBA" id="ARBA00023128"/>
    </source>
</evidence>
<keyword evidence="11" id="KW-0862">Zinc</keyword>
<evidence type="ECO:0000256" key="14">
    <source>
        <dbReference type="ARBA" id="ARBA00022989"/>
    </source>
</evidence>
<dbReference type="SUPFAM" id="SSF140990">
    <property type="entry name" value="FtsH protease domain-like"/>
    <property type="match status" value="1"/>
</dbReference>
<dbReference type="GO" id="GO:0016887">
    <property type="term" value="F:ATP hydrolysis activity"/>
    <property type="evidence" value="ECO:0007669"/>
    <property type="project" value="InterPro"/>
</dbReference>
<evidence type="ECO:0000256" key="19">
    <source>
        <dbReference type="SAM" id="MobiDB-lite"/>
    </source>
</evidence>
<evidence type="ECO:0000256" key="1">
    <source>
        <dbReference type="ARBA" id="ARBA00001947"/>
    </source>
</evidence>
<dbReference type="GO" id="GO:0004176">
    <property type="term" value="F:ATP-dependent peptidase activity"/>
    <property type="evidence" value="ECO:0007669"/>
    <property type="project" value="InterPro"/>
</dbReference>
<dbReference type="InterPro" id="IPR050928">
    <property type="entry name" value="ATP-dep_Zn_Metalloprotease"/>
</dbReference>
<evidence type="ECO:0000256" key="11">
    <source>
        <dbReference type="ARBA" id="ARBA00022833"/>
    </source>
</evidence>
<dbReference type="Pfam" id="PF06480">
    <property type="entry name" value="FtsH_ext"/>
    <property type="match status" value="1"/>
</dbReference>
<dbReference type="NCBIfam" id="TIGR01241">
    <property type="entry name" value="FtsH_fam"/>
    <property type="match status" value="1"/>
</dbReference>
<keyword evidence="13" id="KW-0809">Transit peptide</keyword>
<dbReference type="InterPro" id="IPR003960">
    <property type="entry name" value="ATPase_AAA_CS"/>
</dbReference>
<evidence type="ECO:0000256" key="18">
    <source>
        <dbReference type="ARBA" id="ARBA00048778"/>
    </source>
</evidence>
<keyword evidence="8" id="KW-0547">Nucleotide-binding</keyword>
<dbReference type="InterPro" id="IPR003593">
    <property type="entry name" value="AAA+_ATPase"/>
</dbReference>
<comment type="subcellular location">
    <subcellularLocation>
        <location evidence="2">Mitochondrion inner membrane</location>
        <topology evidence="2">Multi-pass membrane protein</topology>
    </subcellularLocation>
</comment>
<feature type="domain" description="AAA+ ATPase" evidence="21">
    <location>
        <begin position="388"/>
        <end position="527"/>
    </location>
</feature>
<dbReference type="GO" id="GO:0008270">
    <property type="term" value="F:zinc ion binding"/>
    <property type="evidence" value="ECO:0007669"/>
    <property type="project" value="InterPro"/>
</dbReference>
<reference evidence="22" key="1">
    <citation type="submission" date="2012-11" db="EMBL/GenBank/DDBJ databases">
        <authorList>
            <person name="Lucero-Rivera Y.E."/>
            <person name="Tovar-Ramirez D."/>
        </authorList>
    </citation>
    <scope>NUCLEOTIDE SEQUENCE</scope>
    <source>
        <tissue evidence="22">Salivary gland</tissue>
    </source>
</reference>
<protein>
    <submittedName>
        <fullName evidence="22">Putative metalloprotease m41 ftsh metalloprotease m41 ftsh</fullName>
    </submittedName>
</protein>
<keyword evidence="17 20" id="KW-0472">Membrane</keyword>
<accession>L7MCQ8</accession>
<dbReference type="MEROPS" id="M41.007"/>
<comment type="cofactor">
    <cofactor evidence="1">
        <name>Zn(2+)</name>
        <dbReference type="ChEBI" id="CHEBI:29105"/>
    </cofactor>
</comment>
<keyword evidence="12" id="KW-0067">ATP-binding</keyword>
<name>L7MCQ8_RHIPC</name>
<evidence type="ECO:0000256" key="12">
    <source>
        <dbReference type="ARBA" id="ARBA00022840"/>
    </source>
</evidence>
<dbReference type="HAMAP" id="MF_01458">
    <property type="entry name" value="FtsH"/>
    <property type="match status" value="1"/>
</dbReference>
<feature type="non-terminal residue" evidence="22">
    <location>
        <position position="1"/>
    </location>
</feature>
<feature type="compositionally biased region" description="Polar residues" evidence="19">
    <location>
        <begin position="148"/>
        <end position="181"/>
    </location>
</feature>
<feature type="transmembrane region" description="Helical" evidence="20">
    <location>
        <begin position="300"/>
        <end position="317"/>
    </location>
</feature>
<dbReference type="CDD" id="cd19501">
    <property type="entry name" value="RecA-like_FtsH"/>
    <property type="match status" value="1"/>
</dbReference>
<keyword evidence="15 22" id="KW-0482">Metalloprotease</keyword>
<reference evidence="22" key="2">
    <citation type="journal article" date="2015" name="J. Proteomics">
        <title>Sexual differences in the sialomes of the zebra tick, Rhipicephalus pulchellus.</title>
        <authorList>
            <person name="Tan A.W."/>
            <person name="Francischetti I.M."/>
            <person name="Slovak M."/>
            <person name="Kini R.M."/>
            <person name="Ribeiro J.M."/>
        </authorList>
    </citation>
    <scope>NUCLEOTIDE SEQUENCE</scope>
    <source>
        <tissue evidence="22">Salivary gland</tissue>
    </source>
</reference>
<dbReference type="PANTHER" id="PTHR43655:SF2">
    <property type="entry name" value="AFG3 LIKE MATRIX AAA PEPTIDASE SUBUNIT 2, ISOFORM A"/>
    <property type="match status" value="1"/>
</dbReference>
<feature type="region of interest" description="Disordered" evidence="19">
    <location>
        <begin position="118"/>
        <end position="188"/>
    </location>
</feature>
<evidence type="ECO:0000259" key="21">
    <source>
        <dbReference type="SMART" id="SM00382"/>
    </source>
</evidence>
<proteinExistence type="evidence at transcript level"/>
<evidence type="ECO:0000256" key="8">
    <source>
        <dbReference type="ARBA" id="ARBA00022741"/>
    </source>
</evidence>
<sequence length="852" mass="94915">CNALLPIVNSCDCVVRDCTARCSLSEQRNRLKEAGACRCNRRRYVKSTLVTMASRYLQMGRRLERSILRSWHGSRLSRNEIYTRILTLNGAPPTLPPLHFLLEQWQLLCERPPKGFEKYFPGPKKTQQKEAGEQAGDKPSGKDLPKDSPSQSGPQTKQSAGSKPPQWNFSFGGQGNRSGRNPFNPDDQNRMMTVALVTTLGILGLLAFNEMRYKEITWKEFVNAYLARGIVEKLEVINKKWVRVRLLPGNQIDGNNVLWFNIGSVDTFERNLENVQLEFNIEPPNFVPVIYKNEMDGSSIIGILPTLLLFGFLFWTMRRSAGFMGGGGARRGGGIFGMGETTAKLINPNDIGVKFKDVAGCEEAKVEIMEFVNFLKNPQQYIELGAKIPKGAILTGPPGTGKTLLAKATAGEANVPFITVSGSEFLEMFVGVGPSRVRDMFSMARKNAPCILFIDEIDAVGRKRGGRSFGGHSEQENTLNQLLVEMDGFNTTTNVVVLAATNRVDILDQALLRPGRFDRQIFVPAPDIKGRASIFKVHLKPLKTLLDKADLARKMAALTPGFTGADIANVCNEAALIAARDLNDSINMKHFEQAIERVVAGMEKKTNVLQPEEKKTVAYHEAGHAVAGWFLEHADPLLKVSIIPRGKGLGYAQYLPKEQYLYTTEQLLDRMCMTLGGRVSEQIFFGKITTGAQDDLKKVTQNAYAQVVQFGMNEKVGNLSFDMPQPGDMVLDKPYSEETAQMIDFEVRQMVQKAYDRTMALLLEHKADVEKIAKRLLEKEILSRDDMIELLGKRPFPEKSTYEEFVEGTGSFEEDTTLPKGLESWNKGPEEDTKSSKPSSPDKDQKQQSASS</sequence>
<dbReference type="FunFam" id="3.40.1690.20:FF:000001">
    <property type="entry name" value="AFG3-like AAA ATPase 2"/>
    <property type="match status" value="1"/>
</dbReference>
<dbReference type="PANTHER" id="PTHR43655">
    <property type="entry name" value="ATP-DEPENDENT PROTEASE"/>
    <property type="match status" value="1"/>
</dbReference>